<dbReference type="InterPro" id="IPR001200">
    <property type="entry name" value="Phosducin"/>
</dbReference>
<feature type="compositionally biased region" description="Polar residues" evidence="3">
    <location>
        <begin position="35"/>
        <end position="45"/>
    </location>
</feature>
<dbReference type="Proteomes" id="UP001153148">
    <property type="component" value="Unassembled WGS sequence"/>
</dbReference>
<reference evidence="5" key="1">
    <citation type="submission" date="2021-03" db="EMBL/GenBank/DDBJ databases">
        <authorList>
            <person name="Tran Van P."/>
        </authorList>
    </citation>
    <scope>NUCLEOTIDE SEQUENCE</scope>
</reference>
<comment type="caution">
    <text evidence="5">The sequence shown here is derived from an EMBL/GenBank/DDBJ whole genome shotgun (WGS) entry which is preliminary data.</text>
</comment>
<evidence type="ECO:0000313" key="6">
    <source>
        <dbReference type="Proteomes" id="UP001153148"/>
    </source>
</evidence>
<feature type="domain" description="Phosducin" evidence="4">
    <location>
        <begin position="53"/>
        <end position="79"/>
    </location>
</feature>
<gene>
    <name evidence="5" type="ORF">TPAB3V08_LOCUS15296</name>
</gene>
<evidence type="ECO:0000313" key="5">
    <source>
        <dbReference type="EMBL" id="CAG2068353.1"/>
    </source>
</evidence>
<dbReference type="InterPro" id="IPR023196">
    <property type="entry name" value="Phosducin_N_dom_sf"/>
</dbReference>
<sequence>MTTLEDKILGETDHCYCSSSESDGEDSAEGETKGATASTTKQLSDVSPPDPYKWEGSSTNTGPKGVVNDWQRFKHKLSLTCKSVLDEEKDDNDLDKLLNDDFLLEYQKKRMEEMMSQLNSLPKFGKVVDLKDTQEFLDAVDKENKSVLIVVHIYEKNAPGCNAMNGCLTVLSQEYTQVKFCRLVASVAGVSKHFKISGVPALLLYKGGALVGNFVRMSEELGTDFFAEDVESFLLEHGMLPDKTCIPPIIRSSQQDDEDSDLSLE</sequence>
<dbReference type="PANTHER" id="PTHR46052">
    <property type="entry name" value="PHOSDUCIN-LIKE PROTEIN"/>
    <property type="match status" value="1"/>
</dbReference>
<evidence type="ECO:0000259" key="4">
    <source>
        <dbReference type="Pfam" id="PF02114"/>
    </source>
</evidence>
<organism evidence="5 6">
    <name type="scientific">Timema podura</name>
    <name type="common">Walking stick</name>
    <dbReference type="NCBI Taxonomy" id="61482"/>
    <lineage>
        <taxon>Eukaryota</taxon>
        <taxon>Metazoa</taxon>
        <taxon>Ecdysozoa</taxon>
        <taxon>Arthropoda</taxon>
        <taxon>Hexapoda</taxon>
        <taxon>Insecta</taxon>
        <taxon>Pterygota</taxon>
        <taxon>Neoptera</taxon>
        <taxon>Polyneoptera</taxon>
        <taxon>Phasmatodea</taxon>
        <taxon>Timematodea</taxon>
        <taxon>Timematoidea</taxon>
        <taxon>Timematidae</taxon>
        <taxon>Timema</taxon>
    </lineage>
</organism>
<evidence type="ECO:0000256" key="1">
    <source>
        <dbReference type="ARBA" id="ARBA00009686"/>
    </source>
</evidence>
<evidence type="ECO:0000256" key="3">
    <source>
        <dbReference type="SAM" id="MobiDB-lite"/>
    </source>
</evidence>
<feature type="region of interest" description="Disordered" evidence="3">
    <location>
        <begin position="15"/>
        <end position="65"/>
    </location>
</feature>
<dbReference type="EMBL" id="CAJPIN010087513">
    <property type="protein sequence ID" value="CAG2068353.1"/>
    <property type="molecule type" value="Genomic_DNA"/>
</dbReference>
<dbReference type="InterPro" id="IPR051499">
    <property type="entry name" value="Phosducin-like_reg"/>
</dbReference>
<protein>
    <recommendedName>
        <fullName evidence="4">Phosducin domain-containing protein</fullName>
    </recommendedName>
</protein>
<feature type="domain" description="Phosducin" evidence="4">
    <location>
        <begin position="94"/>
        <end position="246"/>
    </location>
</feature>
<dbReference type="Pfam" id="PF02114">
    <property type="entry name" value="Phosducin"/>
    <property type="match status" value="2"/>
</dbReference>
<dbReference type="Gene3D" id="1.10.168.10">
    <property type="entry name" value="Phosducin, domain 2"/>
    <property type="match status" value="1"/>
</dbReference>
<dbReference type="PANTHER" id="PTHR46052:SF1">
    <property type="entry name" value="PHOSDUCIN-LIKE PROTEIN"/>
    <property type="match status" value="1"/>
</dbReference>
<dbReference type="Gene3D" id="3.40.30.10">
    <property type="entry name" value="Glutaredoxin"/>
    <property type="match status" value="1"/>
</dbReference>
<dbReference type="InterPro" id="IPR036249">
    <property type="entry name" value="Thioredoxin-like_sf"/>
</dbReference>
<keyword evidence="6" id="KW-1185">Reference proteome</keyword>
<dbReference type="CDD" id="cd02987">
    <property type="entry name" value="Phd_like_Phd"/>
    <property type="match status" value="1"/>
</dbReference>
<name>A0ABN7PKV3_TIMPD</name>
<evidence type="ECO:0000256" key="2">
    <source>
        <dbReference type="ARBA" id="ARBA00022553"/>
    </source>
</evidence>
<accession>A0ABN7PKV3</accession>
<comment type="similarity">
    <text evidence="1">Belongs to the phosducin family.</text>
</comment>
<dbReference type="SUPFAM" id="SSF52833">
    <property type="entry name" value="Thioredoxin-like"/>
    <property type="match status" value="1"/>
</dbReference>
<dbReference type="InterPro" id="IPR024253">
    <property type="entry name" value="Phosducin_thioredoxin-like_dom"/>
</dbReference>
<proteinExistence type="inferred from homology"/>
<keyword evidence="2" id="KW-0597">Phosphoprotein</keyword>